<gene>
    <name evidence="2" type="ORF">AS033_01210</name>
    <name evidence="3" type="ORF">RSA11_02380</name>
    <name evidence="4" type="ORF">SZL87_06055</name>
</gene>
<dbReference type="SUPFAM" id="SSF55797">
    <property type="entry name" value="PR-1-like"/>
    <property type="match status" value="1"/>
</dbReference>
<dbReference type="SMR" id="A0A0V8GIC1"/>
<proteinExistence type="predicted"/>
<reference evidence="3 6" key="2">
    <citation type="journal article" date="2016" name="Front. Microbiol.">
        <title>Genomic Resource of Rice Seed Associated Bacteria.</title>
        <authorList>
            <person name="Midha S."/>
            <person name="Bansal K."/>
            <person name="Sharma S."/>
            <person name="Kumar N."/>
            <person name="Patil P.P."/>
            <person name="Chaudhry V."/>
            <person name="Patil P.B."/>
        </authorList>
    </citation>
    <scope>NUCLEOTIDE SEQUENCE [LARGE SCALE GENOMIC DNA]</scope>
    <source>
        <strain evidence="3 6">RSA11</strain>
    </source>
</reference>
<dbReference type="EMBL" id="JBAWKY010000001">
    <property type="protein sequence ID" value="MEI4461992.1"/>
    <property type="molecule type" value="Genomic_DNA"/>
</dbReference>
<dbReference type="PANTHER" id="PTHR31157:SF1">
    <property type="entry name" value="SCP DOMAIN-CONTAINING PROTEIN"/>
    <property type="match status" value="1"/>
</dbReference>
<dbReference type="Proteomes" id="UP001387110">
    <property type="component" value="Unassembled WGS sequence"/>
</dbReference>
<dbReference type="AlphaFoldDB" id="A0A0V8GIC1"/>
<evidence type="ECO:0000259" key="1">
    <source>
        <dbReference type="Pfam" id="PF00188"/>
    </source>
</evidence>
<dbReference type="InterPro" id="IPR014044">
    <property type="entry name" value="CAP_dom"/>
</dbReference>
<evidence type="ECO:0000313" key="2">
    <source>
        <dbReference type="EMBL" id="KSU50019.1"/>
    </source>
</evidence>
<dbReference type="EMBL" id="LDQV01000009">
    <property type="protein sequence ID" value="KTR28098.1"/>
    <property type="molecule type" value="Genomic_DNA"/>
</dbReference>
<evidence type="ECO:0000313" key="5">
    <source>
        <dbReference type="Proteomes" id="UP000053797"/>
    </source>
</evidence>
<dbReference type="RefSeq" id="WP_023469369.1">
    <property type="nucleotide sequence ID" value="NZ_FMYN01000001.1"/>
</dbReference>
<evidence type="ECO:0000313" key="4">
    <source>
        <dbReference type="EMBL" id="MEI4461992.1"/>
    </source>
</evidence>
<dbReference type="Pfam" id="PF00188">
    <property type="entry name" value="CAP"/>
    <property type="match status" value="1"/>
</dbReference>
<sequence>MKKWLIVGVAAVAFFGYENIPMEQAEADYPKSGGKLIDRYSSEYPGYDWEVRRTSSEEFVSLTKDGKEYGKYRFKNGITTQGAVLNKDTESSLKKKGWTAVKSYRKGNTNYMLNLDHAAVYEKKGNYVTYFFDQHDGNKVKATLSIPKDVEAKKKGFYGTASNALRTTDEKLMLRLMNWERADYKLNPLAPYTALKPVTRGHSENMAKNNFFAHTDPQGRDPFDRMKREGIRFSYAGENLSMGYPNVFASHWGLMNSKGHRENILKKEYKQADIGVAFRSNAPYFTINFRTP</sequence>
<reference evidence="4 7" key="3">
    <citation type="submission" date="2023-12" db="EMBL/GenBank/DDBJ databases">
        <authorList>
            <person name="Easwaran N."/>
            <person name="Lazarus H.P.S."/>
        </authorList>
    </citation>
    <scope>NUCLEOTIDE SEQUENCE [LARGE SCALE GENOMIC DNA]</scope>
    <source>
        <strain evidence="4 7">VIT-2023</strain>
    </source>
</reference>
<comment type="caution">
    <text evidence="2">The sequence shown here is derived from an EMBL/GenBank/DDBJ whole genome shotgun (WGS) entry which is preliminary data.</text>
</comment>
<organism evidence="2 5">
    <name type="scientific">Exiguobacterium indicum</name>
    <dbReference type="NCBI Taxonomy" id="296995"/>
    <lineage>
        <taxon>Bacteria</taxon>
        <taxon>Bacillati</taxon>
        <taxon>Bacillota</taxon>
        <taxon>Bacilli</taxon>
        <taxon>Bacillales</taxon>
        <taxon>Bacillales Family XII. Incertae Sedis</taxon>
        <taxon>Exiguobacterium</taxon>
    </lineage>
</organism>
<evidence type="ECO:0000313" key="6">
    <source>
        <dbReference type="Proteomes" id="UP000072605"/>
    </source>
</evidence>
<keyword evidence="7" id="KW-1185">Reference proteome</keyword>
<dbReference type="GO" id="GO:0008233">
    <property type="term" value="F:peptidase activity"/>
    <property type="evidence" value="ECO:0007669"/>
    <property type="project" value="UniProtKB-KW"/>
</dbReference>
<dbReference type="InterPro" id="IPR035940">
    <property type="entry name" value="CAP_sf"/>
</dbReference>
<protein>
    <submittedName>
        <fullName evidence="4">CAP domain-containing protein</fullName>
    </submittedName>
    <submittedName>
        <fullName evidence="2">Serine protease</fullName>
    </submittedName>
</protein>
<feature type="domain" description="SCP" evidence="1">
    <location>
        <begin position="174"/>
        <end position="288"/>
    </location>
</feature>
<keyword evidence="2" id="KW-0378">Hydrolase</keyword>
<evidence type="ECO:0000313" key="3">
    <source>
        <dbReference type="EMBL" id="KTR28098.1"/>
    </source>
</evidence>
<dbReference type="Proteomes" id="UP000053797">
    <property type="component" value="Unassembled WGS sequence"/>
</dbReference>
<dbReference type="Proteomes" id="UP000072605">
    <property type="component" value="Unassembled WGS sequence"/>
</dbReference>
<name>A0A0V8GIC1_9BACL</name>
<dbReference type="EMBL" id="LNQL01000001">
    <property type="protein sequence ID" value="KSU50019.1"/>
    <property type="molecule type" value="Genomic_DNA"/>
</dbReference>
<accession>A0A0V8GIC1</accession>
<reference evidence="2 5" key="1">
    <citation type="journal article" date="2015" name="Int. J. Syst. Evol. Microbiol.">
        <title>Exiguobacterium enclense sp. nov., isolated from sediment.</title>
        <authorList>
            <person name="Dastager S.G."/>
            <person name="Mawlankar R."/>
            <person name="Sonalkar V.V."/>
            <person name="Thorat M.N."/>
            <person name="Mual P."/>
            <person name="Verma A."/>
            <person name="Krishnamurthi S."/>
            <person name="Tang S.K."/>
            <person name="Li W.J."/>
        </authorList>
    </citation>
    <scope>NUCLEOTIDE SEQUENCE [LARGE SCALE GENOMIC DNA]</scope>
    <source>
        <strain evidence="2 5">NIO-1109</strain>
    </source>
</reference>
<dbReference type="PANTHER" id="PTHR31157">
    <property type="entry name" value="SCP DOMAIN-CONTAINING PROTEIN"/>
    <property type="match status" value="1"/>
</dbReference>
<dbReference type="GO" id="GO:0006508">
    <property type="term" value="P:proteolysis"/>
    <property type="evidence" value="ECO:0007669"/>
    <property type="project" value="UniProtKB-KW"/>
</dbReference>
<dbReference type="CDD" id="cd05379">
    <property type="entry name" value="CAP_bacterial"/>
    <property type="match status" value="1"/>
</dbReference>
<dbReference type="Gene3D" id="3.40.33.10">
    <property type="entry name" value="CAP"/>
    <property type="match status" value="1"/>
</dbReference>
<evidence type="ECO:0000313" key="7">
    <source>
        <dbReference type="Proteomes" id="UP001387110"/>
    </source>
</evidence>
<keyword evidence="2" id="KW-0645">Protease</keyword>
<dbReference type="OrthoDB" id="9783944at2"/>